<dbReference type="PANTHER" id="PTHR33434">
    <property type="entry name" value="DEGV DOMAIN-CONTAINING PROTEIN DR_1986-RELATED"/>
    <property type="match status" value="1"/>
</dbReference>
<dbReference type="Gene3D" id="3.40.50.10170">
    <property type="match status" value="1"/>
</dbReference>
<dbReference type="STRING" id="70996.SE18_00390"/>
<dbReference type="GO" id="GO:0008289">
    <property type="term" value="F:lipid binding"/>
    <property type="evidence" value="ECO:0007669"/>
    <property type="project" value="UniProtKB-KW"/>
</dbReference>
<keyword evidence="3" id="KW-1185">Reference proteome</keyword>
<sequence length="283" mass="30612">MPEGGQVAIIVTDSTADIPPGLAAEHDIHVIPLTVNFDAESFSDGVEITHDQFYARLVASNNLPTTSQPSVGAFEQLYRAIGNDEPIISIHIAGKLSGTIRSAQQAAELLPDFDIRVIDVQSTTMSQGWAALLAARAAKEGKSADEIEALVHSIVERTRLLAALDTLRYLEKGGRIGKTRALLGTLLNVKPIIDVRDGEVKPFEQVRSKKKAVARLIEEARNMAPFEELAVLYSRNEEEAQEFAQSLNEIFPAERIVLAEIGAVVGTHIGPGALGFTGVRKNK</sequence>
<name>A0A0N8GTG6_9CHLR</name>
<keyword evidence="1" id="KW-0446">Lipid-binding</keyword>
<dbReference type="InterPro" id="IPR003797">
    <property type="entry name" value="DegV"/>
</dbReference>
<dbReference type="PATRIC" id="fig|70996.4.peg.2614"/>
<evidence type="ECO:0000313" key="3">
    <source>
        <dbReference type="Proteomes" id="UP000050277"/>
    </source>
</evidence>
<accession>A0A0N8GTG6</accession>
<dbReference type="Pfam" id="PF02645">
    <property type="entry name" value="DegV"/>
    <property type="match status" value="1"/>
</dbReference>
<reference evidence="2 3" key="1">
    <citation type="submission" date="2015-07" db="EMBL/GenBank/DDBJ databases">
        <title>Whole genome sequence of Herpetosiphon geysericola DSM 7119.</title>
        <authorList>
            <person name="Hemp J."/>
            <person name="Ward L.M."/>
            <person name="Pace L.A."/>
            <person name="Fischer W.W."/>
        </authorList>
    </citation>
    <scope>NUCLEOTIDE SEQUENCE [LARGE SCALE GENOMIC DNA]</scope>
    <source>
        <strain evidence="2 3">DSM 7119</strain>
    </source>
</reference>
<proteinExistence type="predicted"/>
<dbReference type="PROSITE" id="PS51482">
    <property type="entry name" value="DEGV"/>
    <property type="match status" value="1"/>
</dbReference>
<organism evidence="2 3">
    <name type="scientific">Herpetosiphon geysericola</name>
    <dbReference type="NCBI Taxonomy" id="70996"/>
    <lineage>
        <taxon>Bacteria</taxon>
        <taxon>Bacillati</taxon>
        <taxon>Chloroflexota</taxon>
        <taxon>Chloroflexia</taxon>
        <taxon>Herpetosiphonales</taxon>
        <taxon>Herpetosiphonaceae</taxon>
        <taxon>Herpetosiphon</taxon>
    </lineage>
</organism>
<gene>
    <name evidence="2" type="ORF">SE18_00390</name>
</gene>
<dbReference type="PANTHER" id="PTHR33434:SF2">
    <property type="entry name" value="FATTY ACID-BINDING PROTEIN TM_1468"/>
    <property type="match status" value="1"/>
</dbReference>
<dbReference type="SUPFAM" id="SSF82549">
    <property type="entry name" value="DAK1/DegV-like"/>
    <property type="match status" value="1"/>
</dbReference>
<dbReference type="AlphaFoldDB" id="A0A0N8GTG6"/>
<comment type="caution">
    <text evidence="2">The sequence shown here is derived from an EMBL/GenBank/DDBJ whole genome shotgun (WGS) entry which is preliminary data.</text>
</comment>
<dbReference type="Gene3D" id="3.30.1180.10">
    <property type="match status" value="1"/>
</dbReference>
<dbReference type="InterPro" id="IPR050270">
    <property type="entry name" value="DegV_domain_contain"/>
</dbReference>
<evidence type="ECO:0000256" key="1">
    <source>
        <dbReference type="ARBA" id="ARBA00023121"/>
    </source>
</evidence>
<dbReference type="Proteomes" id="UP000050277">
    <property type="component" value="Unassembled WGS sequence"/>
</dbReference>
<evidence type="ECO:0000313" key="2">
    <source>
        <dbReference type="EMBL" id="KPL92042.1"/>
    </source>
</evidence>
<dbReference type="EMBL" id="LGKP01000002">
    <property type="protein sequence ID" value="KPL92042.1"/>
    <property type="molecule type" value="Genomic_DNA"/>
</dbReference>
<protein>
    <recommendedName>
        <fullName evidence="4">DegV family protein</fullName>
    </recommendedName>
</protein>
<dbReference type="InterPro" id="IPR043168">
    <property type="entry name" value="DegV_C"/>
</dbReference>
<dbReference type="NCBIfam" id="TIGR00762">
    <property type="entry name" value="DegV"/>
    <property type="match status" value="1"/>
</dbReference>
<evidence type="ECO:0008006" key="4">
    <source>
        <dbReference type="Google" id="ProtNLM"/>
    </source>
</evidence>